<keyword evidence="3" id="KW-1185">Reference proteome</keyword>
<feature type="transmembrane region" description="Helical" evidence="1">
    <location>
        <begin position="42"/>
        <end position="61"/>
    </location>
</feature>
<keyword evidence="1" id="KW-1133">Transmembrane helix</keyword>
<dbReference type="AlphaFoldDB" id="A0A9X3TUS6"/>
<reference evidence="2" key="1">
    <citation type="submission" date="2022-12" db="EMBL/GenBank/DDBJ databases">
        <title>Draft genome sequence of the thermophilic strain Brevibacillus thermoruber HT42, isolated from Los Humeros, Puebla, Mexico, with biotechnological potential.</title>
        <authorList>
            <person name="Lara Sanchez J."/>
            <person name="Solis Palacios R."/>
            <person name="Bustos Baena A.S."/>
            <person name="Ruz Baez A.E."/>
            <person name="Espinosa Luna G."/>
            <person name="Oliart Ros R.M."/>
        </authorList>
    </citation>
    <scope>NUCLEOTIDE SEQUENCE</scope>
    <source>
        <strain evidence="2">HT42</strain>
    </source>
</reference>
<evidence type="ECO:0000313" key="3">
    <source>
        <dbReference type="Proteomes" id="UP001151071"/>
    </source>
</evidence>
<dbReference type="RefSeq" id="WP_271140644.1">
    <property type="nucleotide sequence ID" value="NZ_JAPYYP010000027.1"/>
</dbReference>
<gene>
    <name evidence="2" type="ORF">O3V59_17660</name>
</gene>
<evidence type="ECO:0000313" key="2">
    <source>
        <dbReference type="EMBL" id="MDA5110198.1"/>
    </source>
</evidence>
<evidence type="ECO:0000256" key="1">
    <source>
        <dbReference type="SAM" id="Phobius"/>
    </source>
</evidence>
<name>A0A9X3TUS6_9BACL</name>
<keyword evidence="1" id="KW-0472">Membrane</keyword>
<accession>A0A9X3TUS6</accession>
<keyword evidence="1" id="KW-0812">Transmembrane</keyword>
<organism evidence="2 3">
    <name type="scientific">Brevibacillus thermoruber</name>
    <dbReference type="NCBI Taxonomy" id="33942"/>
    <lineage>
        <taxon>Bacteria</taxon>
        <taxon>Bacillati</taxon>
        <taxon>Bacillota</taxon>
        <taxon>Bacilli</taxon>
        <taxon>Bacillales</taxon>
        <taxon>Paenibacillaceae</taxon>
        <taxon>Brevibacillus</taxon>
    </lineage>
</organism>
<proteinExistence type="predicted"/>
<dbReference type="Proteomes" id="UP001151071">
    <property type="component" value="Unassembled WGS sequence"/>
</dbReference>
<protein>
    <submittedName>
        <fullName evidence="2">Uncharacterized protein</fullName>
    </submittedName>
</protein>
<dbReference type="EMBL" id="JAPYYP010000027">
    <property type="protein sequence ID" value="MDA5110198.1"/>
    <property type="molecule type" value="Genomic_DNA"/>
</dbReference>
<sequence>MMLPLFLFAVGLLLMWQPRTKRWRARLLDHFNGDERRVRQRAHTFFLLGFAFILSALAYLYRLTV</sequence>
<comment type="caution">
    <text evidence="2">The sequence shown here is derived from an EMBL/GenBank/DDBJ whole genome shotgun (WGS) entry which is preliminary data.</text>
</comment>